<gene>
    <name evidence="1" type="ORF">AMORRO_LOCUS12772</name>
</gene>
<accession>A0A9N9HZ53</accession>
<keyword evidence="2" id="KW-1185">Reference proteome</keyword>
<name>A0A9N9HZ53_9GLOM</name>
<sequence length="110" mass="12704">QGRMKIIVSLISNRVSRYIPKFPNFPVCHTKTSKTSGALSLGKKKKLVFDYWIVQICDTGRAETDGFNALRSRSFHRPRVFVMAVYVINYAKKYNLRIVYRGKMSPSQAR</sequence>
<dbReference type="EMBL" id="CAJVPV010019790">
    <property type="protein sequence ID" value="CAG8712368.1"/>
    <property type="molecule type" value="Genomic_DNA"/>
</dbReference>
<dbReference type="Proteomes" id="UP000789342">
    <property type="component" value="Unassembled WGS sequence"/>
</dbReference>
<protein>
    <submittedName>
        <fullName evidence="1">6636_t:CDS:1</fullName>
    </submittedName>
</protein>
<feature type="non-terminal residue" evidence="1">
    <location>
        <position position="1"/>
    </location>
</feature>
<proteinExistence type="predicted"/>
<reference evidence="1" key="1">
    <citation type="submission" date="2021-06" db="EMBL/GenBank/DDBJ databases">
        <authorList>
            <person name="Kallberg Y."/>
            <person name="Tangrot J."/>
            <person name="Rosling A."/>
        </authorList>
    </citation>
    <scope>NUCLEOTIDE SEQUENCE</scope>
    <source>
        <strain evidence="1">CL551</strain>
    </source>
</reference>
<evidence type="ECO:0000313" key="1">
    <source>
        <dbReference type="EMBL" id="CAG8712368.1"/>
    </source>
</evidence>
<dbReference type="AlphaFoldDB" id="A0A9N9HZ53"/>
<evidence type="ECO:0000313" key="2">
    <source>
        <dbReference type="Proteomes" id="UP000789342"/>
    </source>
</evidence>
<organism evidence="1 2">
    <name type="scientific">Acaulospora morrowiae</name>
    <dbReference type="NCBI Taxonomy" id="94023"/>
    <lineage>
        <taxon>Eukaryota</taxon>
        <taxon>Fungi</taxon>
        <taxon>Fungi incertae sedis</taxon>
        <taxon>Mucoromycota</taxon>
        <taxon>Glomeromycotina</taxon>
        <taxon>Glomeromycetes</taxon>
        <taxon>Diversisporales</taxon>
        <taxon>Acaulosporaceae</taxon>
        <taxon>Acaulospora</taxon>
    </lineage>
</organism>
<comment type="caution">
    <text evidence="1">The sequence shown here is derived from an EMBL/GenBank/DDBJ whole genome shotgun (WGS) entry which is preliminary data.</text>
</comment>